<keyword evidence="4" id="KW-1185">Reference proteome</keyword>
<protein>
    <recommendedName>
        <fullName evidence="2">SAC3/GANP/THP3 conserved domain-containing protein</fullName>
    </recommendedName>
</protein>
<accession>A0A7H9HQU9</accession>
<dbReference type="EMBL" id="CP059268">
    <property type="protein sequence ID" value="QLQ79037.1"/>
    <property type="molecule type" value="Genomic_DNA"/>
</dbReference>
<dbReference type="AlphaFoldDB" id="A0A7H9HQU9"/>
<name>A0A7H9HQU9_9SACH</name>
<feature type="domain" description="SAC3/GANP/THP3 conserved" evidence="2">
    <location>
        <begin position="210"/>
        <end position="433"/>
    </location>
</feature>
<dbReference type="GO" id="GO:0005634">
    <property type="term" value="C:nucleus"/>
    <property type="evidence" value="ECO:0007669"/>
    <property type="project" value="TreeGrafter"/>
</dbReference>
<dbReference type="OrthoDB" id="199574at2759"/>
<feature type="compositionally biased region" description="Polar residues" evidence="1">
    <location>
        <begin position="110"/>
        <end position="121"/>
    </location>
</feature>
<reference evidence="3 4" key="1">
    <citation type="submission" date="2020-06" db="EMBL/GenBank/DDBJ databases">
        <title>The yeast mating-type switching endonuclease HO is a domesticated member of an unorthodox homing genetic element family.</title>
        <authorList>
            <person name="Coughlan A.Y."/>
            <person name="Lombardi L."/>
            <person name="Braun-Galleani S."/>
            <person name="Martos A.R."/>
            <person name="Galeote V."/>
            <person name="Bigey F."/>
            <person name="Dequin S."/>
            <person name="Byrne K.P."/>
            <person name="Wolfe K.H."/>
        </authorList>
    </citation>
    <scope>NUCLEOTIDE SEQUENCE [LARGE SCALE GENOMIC DNA]</scope>
    <source>
        <strain evidence="3 4">CBS2947</strain>
    </source>
</reference>
<evidence type="ECO:0000313" key="3">
    <source>
        <dbReference type="EMBL" id="QLQ79037.1"/>
    </source>
</evidence>
<dbReference type="PANTHER" id="PTHR12436:SF4">
    <property type="entry name" value="LEUKOCYTE RECEPTOR CLUSTER MEMBER 8"/>
    <property type="match status" value="1"/>
</dbReference>
<evidence type="ECO:0000256" key="1">
    <source>
        <dbReference type="SAM" id="MobiDB-lite"/>
    </source>
</evidence>
<dbReference type="Pfam" id="PF03399">
    <property type="entry name" value="SAC3_GANP"/>
    <property type="match status" value="1"/>
</dbReference>
<dbReference type="InterPro" id="IPR005062">
    <property type="entry name" value="SAC3/GANP/THP3_conserved"/>
</dbReference>
<feature type="region of interest" description="Disordered" evidence="1">
    <location>
        <begin position="107"/>
        <end position="138"/>
    </location>
</feature>
<evidence type="ECO:0000313" key="4">
    <source>
        <dbReference type="Proteomes" id="UP000510647"/>
    </source>
</evidence>
<dbReference type="Proteomes" id="UP000510647">
    <property type="component" value="Chromosome 2"/>
</dbReference>
<organism evidence="3 4">
    <name type="scientific">Torulaspora globosa</name>
    <dbReference type="NCBI Taxonomy" id="48254"/>
    <lineage>
        <taxon>Eukaryota</taxon>
        <taxon>Fungi</taxon>
        <taxon>Dikarya</taxon>
        <taxon>Ascomycota</taxon>
        <taxon>Saccharomycotina</taxon>
        <taxon>Saccharomycetes</taxon>
        <taxon>Saccharomycetales</taxon>
        <taxon>Saccharomycetaceae</taxon>
        <taxon>Torulaspora</taxon>
    </lineage>
</organism>
<evidence type="ECO:0000259" key="2">
    <source>
        <dbReference type="Pfam" id="PF03399"/>
    </source>
</evidence>
<proteinExistence type="predicted"/>
<dbReference type="Gene3D" id="1.25.40.990">
    <property type="match status" value="1"/>
</dbReference>
<gene>
    <name evidence="3" type="ORF">HG537_0B03840</name>
</gene>
<dbReference type="InterPro" id="IPR045107">
    <property type="entry name" value="SAC3/GANP/THP3"/>
</dbReference>
<sequence length="475" mass="54448">MDTTYNKVMPVSLGKSRKKVKNAKVRDKEIVGNDDLTIPPPPSIPPPSFILAPPSQGPSFPSWDFHGNNQELNISQPILSNRGPRIPKPSSTGTILISSDARVDFGIDNNMGTTESRQSPRASGKERKKRKMNRDQNVIGGGVDSMVLAEEAERRKKRAERFANTKHSVSSSSLDSEENFANLNAISTKSHQFDKNKSIVGRCQSLEKSYLRLTSEPNPDLVRPLNVLKKAYTMLMKKYQKNQASYQYLCDQFKSMRQDLRVQMIENQFTVKVYESHARIALENGDLGEFNQCQSRLITLFELPTVKPSFIEEFTSYRILYYMLTEDSGSMNTLRLKLMTENKAVFKNHMVQTAFKLAHARLVGDYHNFMKIYTSMKNLGKKLVDAFIEKEKLKSLVVICKSYNQIKLDFLIQEFQLNGYEELMEFFKQRGLDKYILTKNLGEENESQYLDTKACRVPVMQQYFSSKKIDIKGQQ</sequence>
<dbReference type="PANTHER" id="PTHR12436">
    <property type="entry name" value="80 KDA MCM3-ASSOCIATED PROTEIN"/>
    <property type="match status" value="1"/>
</dbReference>